<gene>
    <name evidence="1" type="ORF">E2C01_054830</name>
</gene>
<dbReference type="EMBL" id="VSRR010017884">
    <property type="protein sequence ID" value="MPC60774.1"/>
    <property type="molecule type" value="Genomic_DNA"/>
</dbReference>
<protein>
    <submittedName>
        <fullName evidence="1">Uncharacterized protein</fullName>
    </submittedName>
</protein>
<reference evidence="1 2" key="1">
    <citation type="submission" date="2019-05" db="EMBL/GenBank/DDBJ databases">
        <title>Another draft genome of Portunus trituberculatus and its Hox gene families provides insights of decapod evolution.</title>
        <authorList>
            <person name="Jeong J.-H."/>
            <person name="Song I."/>
            <person name="Kim S."/>
            <person name="Choi T."/>
            <person name="Kim D."/>
            <person name="Ryu S."/>
            <person name="Kim W."/>
        </authorList>
    </citation>
    <scope>NUCLEOTIDE SEQUENCE [LARGE SCALE GENOMIC DNA]</scope>
    <source>
        <tissue evidence="1">Muscle</tissue>
    </source>
</reference>
<accession>A0A5B7GW21</accession>
<name>A0A5B7GW21_PORTR</name>
<sequence>MDCTHVFIRVDAVHLPLTQPYCVLRRTRKTVTVDKNGSVDPVKPAYLLDQTNIAVLAATTTPESKPSTKRICFSLPYNYGEGDVENCIVIHFTHSIFYV</sequence>
<keyword evidence="2" id="KW-1185">Reference proteome</keyword>
<evidence type="ECO:0000313" key="1">
    <source>
        <dbReference type="EMBL" id="MPC60774.1"/>
    </source>
</evidence>
<evidence type="ECO:0000313" key="2">
    <source>
        <dbReference type="Proteomes" id="UP000324222"/>
    </source>
</evidence>
<proteinExistence type="predicted"/>
<dbReference type="Proteomes" id="UP000324222">
    <property type="component" value="Unassembled WGS sequence"/>
</dbReference>
<dbReference type="OrthoDB" id="6371339at2759"/>
<dbReference type="AlphaFoldDB" id="A0A5B7GW21"/>
<organism evidence="1 2">
    <name type="scientific">Portunus trituberculatus</name>
    <name type="common">Swimming crab</name>
    <name type="synonym">Neptunus trituberculatus</name>
    <dbReference type="NCBI Taxonomy" id="210409"/>
    <lineage>
        <taxon>Eukaryota</taxon>
        <taxon>Metazoa</taxon>
        <taxon>Ecdysozoa</taxon>
        <taxon>Arthropoda</taxon>
        <taxon>Crustacea</taxon>
        <taxon>Multicrustacea</taxon>
        <taxon>Malacostraca</taxon>
        <taxon>Eumalacostraca</taxon>
        <taxon>Eucarida</taxon>
        <taxon>Decapoda</taxon>
        <taxon>Pleocyemata</taxon>
        <taxon>Brachyura</taxon>
        <taxon>Eubrachyura</taxon>
        <taxon>Portunoidea</taxon>
        <taxon>Portunidae</taxon>
        <taxon>Portuninae</taxon>
        <taxon>Portunus</taxon>
    </lineage>
</organism>
<comment type="caution">
    <text evidence="1">The sequence shown here is derived from an EMBL/GenBank/DDBJ whole genome shotgun (WGS) entry which is preliminary data.</text>
</comment>